<dbReference type="InterPro" id="IPR001444">
    <property type="entry name" value="Flag_bb_rod_N"/>
</dbReference>
<keyword evidence="10" id="KW-0966">Cell projection</keyword>
<dbReference type="EMBL" id="JAPDFL010000001">
    <property type="protein sequence ID" value="MCW1931394.1"/>
    <property type="molecule type" value="Genomic_DNA"/>
</dbReference>
<dbReference type="SUPFAM" id="SSF64518">
    <property type="entry name" value="Phase 1 flagellin"/>
    <property type="match status" value="1"/>
</dbReference>
<evidence type="ECO:0000256" key="6">
    <source>
        <dbReference type="ARBA" id="ARBA00023143"/>
    </source>
</evidence>
<dbReference type="InterPro" id="IPR002371">
    <property type="entry name" value="FlgK"/>
</dbReference>
<feature type="domain" description="Flagellar basal-body/hook protein C-terminal" evidence="8">
    <location>
        <begin position="437"/>
        <end position="473"/>
    </location>
</feature>
<gene>
    <name evidence="10" type="primary">flgK</name>
    <name evidence="10" type="ORF">OKW52_03720</name>
</gene>
<dbReference type="PANTHER" id="PTHR30033:SF1">
    <property type="entry name" value="FLAGELLAR HOOK-ASSOCIATED PROTEIN 1"/>
    <property type="match status" value="1"/>
</dbReference>
<dbReference type="Pfam" id="PF06429">
    <property type="entry name" value="Flg_bbr_C"/>
    <property type="match status" value="1"/>
</dbReference>
<evidence type="ECO:0000259" key="7">
    <source>
        <dbReference type="Pfam" id="PF00460"/>
    </source>
</evidence>
<dbReference type="RefSeq" id="WP_264504508.1">
    <property type="nucleotide sequence ID" value="NZ_JAPDFL010000001.1"/>
</dbReference>
<evidence type="ECO:0000259" key="8">
    <source>
        <dbReference type="Pfam" id="PF06429"/>
    </source>
</evidence>
<dbReference type="Pfam" id="PF00460">
    <property type="entry name" value="Flg_bb_rod"/>
    <property type="match status" value="1"/>
</dbReference>
<keyword evidence="5" id="KW-0964">Secreted</keyword>
<dbReference type="Proteomes" id="UP001208938">
    <property type="component" value="Unassembled WGS sequence"/>
</dbReference>
<evidence type="ECO:0000256" key="3">
    <source>
        <dbReference type="ARBA" id="ARBA00009677"/>
    </source>
</evidence>
<comment type="caution">
    <text evidence="10">The sequence shown here is derived from an EMBL/GenBank/DDBJ whole genome shotgun (WGS) entry which is preliminary data.</text>
</comment>
<evidence type="ECO:0000256" key="4">
    <source>
        <dbReference type="ARBA" id="ARBA00016244"/>
    </source>
</evidence>
<evidence type="ECO:0000256" key="5">
    <source>
        <dbReference type="ARBA" id="ARBA00022525"/>
    </source>
</evidence>
<accession>A0ABT3GV44</accession>
<protein>
    <recommendedName>
        <fullName evidence="4">Flagellar hook-associated protein 1</fullName>
    </recommendedName>
</protein>
<comment type="similarity">
    <text evidence="3">Belongs to the flagella basal body rod proteins family.</text>
</comment>
<proteinExistence type="inferred from homology"/>
<name>A0ABT3GV44_9RHOB</name>
<dbReference type="PANTHER" id="PTHR30033">
    <property type="entry name" value="FLAGELLAR HOOK-ASSOCIATED PROTEIN 1"/>
    <property type="match status" value="1"/>
</dbReference>
<organism evidence="10 11">
    <name type="scientific">Pararhodobacter zhoushanensis</name>
    <dbReference type="NCBI Taxonomy" id="2479545"/>
    <lineage>
        <taxon>Bacteria</taxon>
        <taxon>Pseudomonadati</taxon>
        <taxon>Pseudomonadota</taxon>
        <taxon>Alphaproteobacteria</taxon>
        <taxon>Rhodobacterales</taxon>
        <taxon>Paracoccaceae</taxon>
        <taxon>Pararhodobacter</taxon>
    </lineage>
</organism>
<comment type="subcellular location">
    <subcellularLocation>
        <location evidence="1">Bacterial flagellum basal body</location>
    </subcellularLocation>
    <subcellularLocation>
        <location evidence="2">Secreted</location>
    </subcellularLocation>
</comment>
<keyword evidence="10" id="KW-0282">Flagellum</keyword>
<evidence type="ECO:0000313" key="11">
    <source>
        <dbReference type="Proteomes" id="UP001208938"/>
    </source>
</evidence>
<dbReference type="InterPro" id="IPR053927">
    <property type="entry name" value="FlgK_helical"/>
</dbReference>
<keyword evidence="10" id="KW-0969">Cilium</keyword>
<feature type="domain" description="Flagellar hook-associated protein FlgK helical" evidence="9">
    <location>
        <begin position="90"/>
        <end position="308"/>
    </location>
</feature>
<dbReference type="InterPro" id="IPR010930">
    <property type="entry name" value="Flg_bb/hook_C_dom"/>
</dbReference>
<keyword evidence="6" id="KW-0975">Bacterial flagellum</keyword>
<keyword evidence="11" id="KW-1185">Reference proteome</keyword>
<evidence type="ECO:0000259" key="9">
    <source>
        <dbReference type="Pfam" id="PF22638"/>
    </source>
</evidence>
<reference evidence="10 11" key="1">
    <citation type="submission" date="2022-10" db="EMBL/GenBank/DDBJ databases">
        <title>Pararhodobacter sp. nov., isolated from marine algae.</title>
        <authorList>
            <person name="Choi B.J."/>
            <person name="Kim J.M."/>
            <person name="Lee J.K."/>
            <person name="Choi D.G."/>
            <person name="Jeon C.O."/>
        </authorList>
    </citation>
    <scope>NUCLEOTIDE SEQUENCE [LARGE SCALE GENOMIC DNA]</scope>
    <source>
        <strain evidence="10 11">ZQ420</strain>
    </source>
</reference>
<feature type="domain" description="Flagellar basal body rod protein N-terminal" evidence="7">
    <location>
        <begin position="7"/>
        <end position="36"/>
    </location>
</feature>
<dbReference type="NCBIfam" id="TIGR02492">
    <property type="entry name" value="flgK_ends"/>
    <property type="match status" value="1"/>
</dbReference>
<dbReference type="Pfam" id="PF22638">
    <property type="entry name" value="FlgK_D1"/>
    <property type="match status" value="1"/>
</dbReference>
<evidence type="ECO:0000313" key="10">
    <source>
        <dbReference type="EMBL" id="MCW1931394.1"/>
    </source>
</evidence>
<evidence type="ECO:0000256" key="1">
    <source>
        <dbReference type="ARBA" id="ARBA00004117"/>
    </source>
</evidence>
<evidence type="ECO:0000256" key="2">
    <source>
        <dbReference type="ARBA" id="ARBA00004613"/>
    </source>
</evidence>
<sequence length="475" mass="48833">MSISSALNNATSGLTASARAVQVASANVANALTDGYAAREINLVSASLAGTGGGVRVASITRRVDPALLGLVRDSGASAHAGTRSNAFWQRVETAVGLPGSGLSAALSAFDTALISAAERPDLDSRLSAVADSAVALTGHLGRIEETVQQLRADADYAIAQDVRSLNEGLARIDTLNDQIVRLQSSDQSVVGLLDERQAVISHLSEIVPLREYPREHGRVMLYTASGQLLLDSKPVEFGFTRTPAVDASMSVGSGLSGLTLNGTPLSTSPSGPMGGGRLAANFAIRDTDAPSVQTQIDSFAADLISRFADPATDPSLGGTPGVFTDAGGALTATPGLAGRVAVNTAILPDAGGELWRIRDGIGAAAPGNIGDSTQIGRLLGALDRQIASGPGAPLQTAAATLGSLMSSLSRSRQSAEDTATTAQTRNQVLNETLLAQGVDTDEEMQHLLLIEQAYAANARVIQTADAMLRHLLEI</sequence>